<reference evidence="1" key="1">
    <citation type="journal article" date="2023" name="G3 (Bethesda)">
        <title>A reference genome for the long-term kleptoplast-retaining sea slug Elysia crispata morphotype clarki.</title>
        <authorList>
            <person name="Eastman K.E."/>
            <person name="Pendleton A.L."/>
            <person name="Shaikh M.A."/>
            <person name="Suttiyut T."/>
            <person name="Ogas R."/>
            <person name="Tomko P."/>
            <person name="Gavelis G."/>
            <person name="Widhalm J.R."/>
            <person name="Wisecaver J.H."/>
        </authorList>
    </citation>
    <scope>NUCLEOTIDE SEQUENCE</scope>
    <source>
        <strain evidence="1">ECLA1</strain>
    </source>
</reference>
<keyword evidence="2" id="KW-1185">Reference proteome</keyword>
<evidence type="ECO:0000313" key="2">
    <source>
        <dbReference type="Proteomes" id="UP001283361"/>
    </source>
</evidence>
<name>A0AAE0ZLS4_9GAST</name>
<organism evidence="1 2">
    <name type="scientific">Elysia crispata</name>
    <name type="common">lettuce slug</name>
    <dbReference type="NCBI Taxonomy" id="231223"/>
    <lineage>
        <taxon>Eukaryota</taxon>
        <taxon>Metazoa</taxon>
        <taxon>Spiralia</taxon>
        <taxon>Lophotrochozoa</taxon>
        <taxon>Mollusca</taxon>
        <taxon>Gastropoda</taxon>
        <taxon>Heterobranchia</taxon>
        <taxon>Euthyneura</taxon>
        <taxon>Panpulmonata</taxon>
        <taxon>Sacoglossa</taxon>
        <taxon>Placobranchoidea</taxon>
        <taxon>Plakobranchidae</taxon>
        <taxon>Elysia</taxon>
    </lineage>
</organism>
<dbReference type="Proteomes" id="UP001283361">
    <property type="component" value="Unassembled WGS sequence"/>
</dbReference>
<gene>
    <name evidence="1" type="ORF">RRG08_060708</name>
</gene>
<accession>A0AAE0ZLS4</accession>
<evidence type="ECO:0000313" key="1">
    <source>
        <dbReference type="EMBL" id="KAK3771759.1"/>
    </source>
</evidence>
<protein>
    <submittedName>
        <fullName evidence="1">Uncharacterized protein</fullName>
    </submittedName>
</protein>
<sequence length="84" mass="9506">MGAIFRCGKKIALVPYGCQLQMWKEDSAGDVWIWKEDSAELPCECQLSDVERKIALVPYGCLLQMWKEDSAGAVWVPASDVERR</sequence>
<proteinExistence type="predicted"/>
<dbReference type="AlphaFoldDB" id="A0AAE0ZLS4"/>
<dbReference type="EMBL" id="JAWDGP010003685">
    <property type="protein sequence ID" value="KAK3771759.1"/>
    <property type="molecule type" value="Genomic_DNA"/>
</dbReference>
<comment type="caution">
    <text evidence="1">The sequence shown here is derived from an EMBL/GenBank/DDBJ whole genome shotgun (WGS) entry which is preliminary data.</text>
</comment>